<sequence>MVGFDHIKSRTLSREVIKEMSKSITSIRFYLSYYDVDDDAKSISPDEVELVQLLAHLDAPVKKLKLDFLDVYVPDYEEARLKYLSLFKSFTSLKLEYFSRDTQYMADTISEPMLRSSRISAQSLSGPNNFCVGYSSSDGLTEIAAGFEEFGMALEVIDRWKKMDPRTLPYYKLFCGLKTSSVTRTGEGMQEIDMEAEAALVDKVGSSIGRHKNIESLYLINHPADPNSKIYVVFSDEIDRYGRKDGETDLLFD</sequence>
<protein>
    <submittedName>
        <fullName evidence="2">FTH domain-containing protein</fullName>
    </submittedName>
</protein>
<evidence type="ECO:0000313" key="1">
    <source>
        <dbReference type="Proteomes" id="UP000095287"/>
    </source>
</evidence>
<evidence type="ECO:0000313" key="2">
    <source>
        <dbReference type="WBParaSite" id="L893_g15101.t1"/>
    </source>
</evidence>
<name>A0A1I7YDS3_9BILA</name>
<dbReference type="AlphaFoldDB" id="A0A1I7YDS3"/>
<reference evidence="2" key="1">
    <citation type="submission" date="2016-11" db="UniProtKB">
        <authorList>
            <consortium name="WormBaseParasite"/>
        </authorList>
    </citation>
    <scope>IDENTIFICATION</scope>
</reference>
<dbReference type="WBParaSite" id="L893_g15101.t1">
    <property type="protein sequence ID" value="L893_g15101.t1"/>
    <property type="gene ID" value="L893_g15101"/>
</dbReference>
<organism evidence="1 2">
    <name type="scientific">Steinernema glaseri</name>
    <dbReference type="NCBI Taxonomy" id="37863"/>
    <lineage>
        <taxon>Eukaryota</taxon>
        <taxon>Metazoa</taxon>
        <taxon>Ecdysozoa</taxon>
        <taxon>Nematoda</taxon>
        <taxon>Chromadorea</taxon>
        <taxon>Rhabditida</taxon>
        <taxon>Tylenchina</taxon>
        <taxon>Panagrolaimomorpha</taxon>
        <taxon>Strongyloidoidea</taxon>
        <taxon>Steinernematidae</taxon>
        <taxon>Steinernema</taxon>
    </lineage>
</organism>
<accession>A0A1I7YDS3</accession>
<proteinExistence type="predicted"/>
<keyword evidence="1" id="KW-1185">Reference proteome</keyword>
<dbReference type="Proteomes" id="UP000095287">
    <property type="component" value="Unplaced"/>
</dbReference>